<organism evidence="3 4">
    <name type="scientific">Lactococcus cremoris subsp. cremoris GE214</name>
    <dbReference type="NCBI Taxonomy" id="1415168"/>
    <lineage>
        <taxon>Bacteria</taxon>
        <taxon>Bacillati</taxon>
        <taxon>Bacillota</taxon>
        <taxon>Bacilli</taxon>
        <taxon>Lactobacillales</taxon>
        <taxon>Streptococcaceae</taxon>
        <taxon>Lactococcus</taxon>
        <taxon>Lactococcus cremoris subsp. cremoris</taxon>
    </lineage>
</organism>
<name>A0A084AAI0_LACLC</name>
<dbReference type="RefSeq" id="WP_011834317.1">
    <property type="nucleotide sequence ID" value="NZ_AZSI01000048.1"/>
</dbReference>
<keyword evidence="2" id="KW-0732">Signal</keyword>
<evidence type="ECO:0000256" key="2">
    <source>
        <dbReference type="SAM" id="SignalP"/>
    </source>
</evidence>
<feature type="compositionally biased region" description="Polar residues" evidence="1">
    <location>
        <begin position="93"/>
        <end position="108"/>
    </location>
</feature>
<feature type="signal peptide" evidence="2">
    <location>
        <begin position="1"/>
        <end position="27"/>
    </location>
</feature>
<accession>A0A084AAI0</accession>
<gene>
    <name evidence="3" type="ORF">U725_01468</name>
</gene>
<dbReference type="EMBL" id="AZSI01000048">
    <property type="protein sequence ID" value="KEY62309.1"/>
    <property type="molecule type" value="Genomic_DNA"/>
</dbReference>
<proteinExistence type="predicted"/>
<evidence type="ECO:0000256" key="1">
    <source>
        <dbReference type="SAM" id="MobiDB-lite"/>
    </source>
</evidence>
<evidence type="ECO:0000313" key="4">
    <source>
        <dbReference type="Proteomes" id="UP000028401"/>
    </source>
</evidence>
<comment type="caution">
    <text evidence="3">The sequence shown here is derived from an EMBL/GenBank/DDBJ whole genome shotgun (WGS) entry which is preliminary data.</text>
</comment>
<dbReference type="PATRIC" id="fig|1415168.3.peg.1533"/>
<sequence>MSITATIAAGATALTLLGAGGAAAVNAATPSTNTSPTTTATTATATIAKTKTAAGDYGGPKTGNGVGKGPTVDRSDMSSAQLAQVQKDEANGAPQQTGGPSTNTSVAK</sequence>
<evidence type="ECO:0000313" key="3">
    <source>
        <dbReference type="EMBL" id="KEY62309.1"/>
    </source>
</evidence>
<feature type="compositionally biased region" description="Gly residues" evidence="1">
    <location>
        <begin position="56"/>
        <end position="68"/>
    </location>
</feature>
<reference evidence="3 4" key="1">
    <citation type="submission" date="2014-06" db="EMBL/GenBank/DDBJ databases">
        <title>Draft genome sequence of the putrescine producing strain Lactococcus lactis subsp cremoris GE214.</title>
        <authorList>
            <person name="Ladero V."/>
            <person name="Linares D.M."/>
            <person name="del Rio B."/>
            <person name="Mayo B."/>
            <person name="Martin M.C."/>
            <person name="Fernandez M."/>
            <person name="Alvarez M.A."/>
        </authorList>
    </citation>
    <scope>NUCLEOTIDE SEQUENCE [LARGE SCALE GENOMIC DNA]</scope>
    <source>
        <strain evidence="3 4">GE214</strain>
    </source>
</reference>
<dbReference type="Proteomes" id="UP000028401">
    <property type="component" value="Unassembled WGS sequence"/>
</dbReference>
<feature type="chain" id="PRO_5039255304" evidence="2">
    <location>
        <begin position="28"/>
        <end position="108"/>
    </location>
</feature>
<feature type="region of interest" description="Disordered" evidence="1">
    <location>
        <begin position="51"/>
        <end position="108"/>
    </location>
</feature>
<dbReference type="AlphaFoldDB" id="A0A084AAI0"/>
<protein>
    <submittedName>
        <fullName evidence="3">Putative secreted protein</fullName>
    </submittedName>
</protein>